<name>A0ABV8LTG2_9ACTN</name>
<feature type="chain" id="PRO_5046516785" description="Glycosyl hydrolase family 79" evidence="1">
    <location>
        <begin position="28"/>
        <end position="478"/>
    </location>
</feature>
<dbReference type="Gene3D" id="2.60.40.1180">
    <property type="entry name" value="Golgi alpha-mannosidase II"/>
    <property type="match status" value="1"/>
</dbReference>
<feature type="signal peptide" evidence="1">
    <location>
        <begin position="1"/>
        <end position="27"/>
    </location>
</feature>
<dbReference type="RefSeq" id="WP_253762357.1">
    <property type="nucleotide sequence ID" value="NZ_JAMZDZ010000001.1"/>
</dbReference>
<organism evidence="2 3">
    <name type="scientific">Hamadaea flava</name>
    <dbReference type="NCBI Taxonomy" id="1742688"/>
    <lineage>
        <taxon>Bacteria</taxon>
        <taxon>Bacillati</taxon>
        <taxon>Actinomycetota</taxon>
        <taxon>Actinomycetes</taxon>
        <taxon>Micromonosporales</taxon>
        <taxon>Micromonosporaceae</taxon>
        <taxon>Hamadaea</taxon>
    </lineage>
</organism>
<evidence type="ECO:0008006" key="4">
    <source>
        <dbReference type="Google" id="ProtNLM"/>
    </source>
</evidence>
<dbReference type="PANTHER" id="PTHR43576:SF3">
    <property type="entry name" value="ALPHA-L-ARABINOFURANOSIDASE C"/>
    <property type="match status" value="1"/>
</dbReference>
<dbReference type="InterPro" id="IPR013780">
    <property type="entry name" value="Glyco_hydro_b"/>
</dbReference>
<evidence type="ECO:0000313" key="2">
    <source>
        <dbReference type="EMBL" id="MFC4133565.1"/>
    </source>
</evidence>
<evidence type="ECO:0000313" key="3">
    <source>
        <dbReference type="Proteomes" id="UP001595816"/>
    </source>
</evidence>
<comment type="caution">
    <text evidence="2">The sequence shown here is derived from an EMBL/GenBank/DDBJ whole genome shotgun (WGS) entry which is preliminary data.</text>
</comment>
<protein>
    <recommendedName>
        <fullName evidence="4">Glycosyl hydrolase family 79</fullName>
    </recommendedName>
</protein>
<keyword evidence="3" id="KW-1185">Reference proteome</keyword>
<evidence type="ECO:0000256" key="1">
    <source>
        <dbReference type="SAM" id="SignalP"/>
    </source>
</evidence>
<proteinExistence type="predicted"/>
<dbReference type="InterPro" id="IPR017853">
    <property type="entry name" value="GH"/>
</dbReference>
<reference evidence="3" key="1">
    <citation type="journal article" date="2019" name="Int. J. Syst. Evol. Microbiol.">
        <title>The Global Catalogue of Microorganisms (GCM) 10K type strain sequencing project: providing services to taxonomists for standard genome sequencing and annotation.</title>
        <authorList>
            <consortium name="The Broad Institute Genomics Platform"/>
            <consortium name="The Broad Institute Genome Sequencing Center for Infectious Disease"/>
            <person name="Wu L."/>
            <person name="Ma J."/>
        </authorList>
    </citation>
    <scope>NUCLEOTIDE SEQUENCE [LARGE SCALE GENOMIC DNA]</scope>
    <source>
        <strain evidence="3">CGMCC 4.7289</strain>
    </source>
</reference>
<gene>
    <name evidence="2" type="ORF">ACFOZ4_23400</name>
</gene>
<sequence>MRRIMHVTAAAASVLAMTAGLASPVAAATSAQITVRADQPIAALDQHAIGVNTYLSNPNLTNAAVPGLLRQAGLRRLVFNGGPISDLYHWADGSLSPDPDIAEHPSDYAALPPQFTFDQYATVARSSGADMMVHVNYGTGTAAEAAAWVHYANQVRGYGVRDWEIGEEVYLNGYFEDMNFEPDAHTDRSPQAYAANVVAYSRAMKAVDPSIRIGVGLFVAGPDPSPFRDWNETVLSIAGQAIDYVDLHWYPSSFIGSAPADLLAAAEYAIPAILPDTRAMVDEYAGPETAIMIGEMNSATAAGPDQIAPFNALFLAAHSLSLLANGAESVDVWALHNWSFPTGDLGLLASGCASTGCDVADDTPYPSYFGIQLATEVAGRGGVLLRTASTDESVLAYASRRPDGSIAVLLVNTDPTRAHRVQLDVAGQKIRRGTTVHSFQPGDSGLRSRHDNALIGSSRMLAPYSVTVLSTGPGAPVS</sequence>
<dbReference type="EMBL" id="JBHSAY010000012">
    <property type="protein sequence ID" value="MFC4133565.1"/>
    <property type="molecule type" value="Genomic_DNA"/>
</dbReference>
<dbReference type="SUPFAM" id="SSF51445">
    <property type="entry name" value="(Trans)glycosidases"/>
    <property type="match status" value="1"/>
</dbReference>
<dbReference type="Gene3D" id="3.20.20.80">
    <property type="entry name" value="Glycosidases"/>
    <property type="match status" value="1"/>
</dbReference>
<keyword evidence="1" id="KW-0732">Signal</keyword>
<accession>A0ABV8LTG2</accession>
<dbReference type="PANTHER" id="PTHR43576">
    <property type="entry name" value="ALPHA-L-ARABINOFURANOSIDASE C-RELATED"/>
    <property type="match status" value="1"/>
</dbReference>
<dbReference type="Proteomes" id="UP001595816">
    <property type="component" value="Unassembled WGS sequence"/>
</dbReference>